<sequence>MVPAVSPTILRILLHSTHYLAHCRYPAISLGPKPAFHPLALSFDAPTSPYNRPQRADVRRPHSIMTGRAAHGCRHESVGDEAPPPPPHTHTLEYIKFQLEHITLKVQHTPPTYCLPFQA</sequence>
<gene>
    <name evidence="1" type="ORF">HYPSUDRAFT_202448</name>
</gene>
<evidence type="ECO:0000313" key="2">
    <source>
        <dbReference type="Proteomes" id="UP000054270"/>
    </source>
</evidence>
<reference evidence="2" key="1">
    <citation type="submission" date="2014-04" db="EMBL/GenBank/DDBJ databases">
        <title>Evolutionary Origins and Diversification of the Mycorrhizal Mutualists.</title>
        <authorList>
            <consortium name="DOE Joint Genome Institute"/>
            <consortium name="Mycorrhizal Genomics Consortium"/>
            <person name="Kohler A."/>
            <person name="Kuo A."/>
            <person name="Nagy L.G."/>
            <person name="Floudas D."/>
            <person name="Copeland A."/>
            <person name="Barry K.W."/>
            <person name="Cichocki N."/>
            <person name="Veneault-Fourrey C."/>
            <person name="LaButti K."/>
            <person name="Lindquist E.A."/>
            <person name="Lipzen A."/>
            <person name="Lundell T."/>
            <person name="Morin E."/>
            <person name="Murat C."/>
            <person name="Riley R."/>
            <person name="Ohm R."/>
            <person name="Sun H."/>
            <person name="Tunlid A."/>
            <person name="Henrissat B."/>
            <person name="Grigoriev I.V."/>
            <person name="Hibbett D.S."/>
            <person name="Martin F."/>
        </authorList>
    </citation>
    <scope>NUCLEOTIDE SEQUENCE [LARGE SCALE GENOMIC DNA]</scope>
    <source>
        <strain evidence="2">FD-334 SS-4</strain>
    </source>
</reference>
<dbReference type="EMBL" id="KN817552">
    <property type="protein sequence ID" value="KJA22213.1"/>
    <property type="molecule type" value="Genomic_DNA"/>
</dbReference>
<name>A0A0D2MF74_HYPSF</name>
<keyword evidence="2" id="KW-1185">Reference proteome</keyword>
<evidence type="ECO:0000313" key="1">
    <source>
        <dbReference type="EMBL" id="KJA22213.1"/>
    </source>
</evidence>
<dbReference type="Proteomes" id="UP000054270">
    <property type="component" value="Unassembled WGS sequence"/>
</dbReference>
<proteinExistence type="predicted"/>
<accession>A0A0D2MF74</accession>
<dbReference type="AlphaFoldDB" id="A0A0D2MF74"/>
<protein>
    <submittedName>
        <fullName evidence="1">Uncharacterized protein</fullName>
    </submittedName>
</protein>
<organism evidence="1 2">
    <name type="scientific">Hypholoma sublateritium (strain FD-334 SS-4)</name>
    <dbReference type="NCBI Taxonomy" id="945553"/>
    <lineage>
        <taxon>Eukaryota</taxon>
        <taxon>Fungi</taxon>
        <taxon>Dikarya</taxon>
        <taxon>Basidiomycota</taxon>
        <taxon>Agaricomycotina</taxon>
        <taxon>Agaricomycetes</taxon>
        <taxon>Agaricomycetidae</taxon>
        <taxon>Agaricales</taxon>
        <taxon>Agaricineae</taxon>
        <taxon>Strophariaceae</taxon>
        <taxon>Hypholoma</taxon>
    </lineage>
</organism>